<accession>A0ABW4LFC2</accession>
<evidence type="ECO:0000256" key="4">
    <source>
        <dbReference type="ARBA" id="ARBA00048819"/>
    </source>
</evidence>
<dbReference type="SUPFAM" id="SSF55931">
    <property type="entry name" value="Glutamine synthetase/guanido kinase"/>
    <property type="match status" value="1"/>
</dbReference>
<dbReference type="EC" id="6.3.2.2" evidence="5"/>
<dbReference type="NCBIfam" id="NF010044">
    <property type="entry name" value="PRK13517.1-4"/>
    <property type="match status" value="1"/>
</dbReference>
<dbReference type="HAMAP" id="MF_01609">
    <property type="entry name" value="Glu_cys_ligase_2"/>
    <property type="match status" value="1"/>
</dbReference>
<dbReference type="RefSeq" id="WP_377934417.1">
    <property type="nucleotide sequence ID" value="NZ_JBHUEA010000013.1"/>
</dbReference>
<name>A0ABW4LFC2_9MICO</name>
<keyword evidence="3 5" id="KW-0067">ATP-binding</keyword>
<comment type="similarity">
    <text evidence="5">Belongs to the glutamate--cysteine ligase type 2 family. YbdK subfamily.</text>
</comment>
<dbReference type="Pfam" id="PF04107">
    <property type="entry name" value="GCS2"/>
    <property type="match status" value="1"/>
</dbReference>
<dbReference type="NCBIfam" id="NF010042">
    <property type="entry name" value="PRK13517.1-2"/>
    <property type="match status" value="1"/>
</dbReference>
<dbReference type="InterPro" id="IPR011793">
    <property type="entry name" value="YbdK"/>
</dbReference>
<dbReference type="GO" id="GO:0004357">
    <property type="term" value="F:glutamate-cysteine ligase activity"/>
    <property type="evidence" value="ECO:0007669"/>
    <property type="project" value="UniProtKB-EC"/>
</dbReference>
<comment type="catalytic activity">
    <reaction evidence="4 5">
        <text>L-cysteine + L-glutamate + ATP = gamma-L-glutamyl-L-cysteine + ADP + phosphate + H(+)</text>
        <dbReference type="Rhea" id="RHEA:13285"/>
        <dbReference type="ChEBI" id="CHEBI:15378"/>
        <dbReference type="ChEBI" id="CHEBI:29985"/>
        <dbReference type="ChEBI" id="CHEBI:30616"/>
        <dbReference type="ChEBI" id="CHEBI:35235"/>
        <dbReference type="ChEBI" id="CHEBI:43474"/>
        <dbReference type="ChEBI" id="CHEBI:58173"/>
        <dbReference type="ChEBI" id="CHEBI:456216"/>
        <dbReference type="EC" id="6.3.2.2"/>
    </reaction>
</comment>
<evidence type="ECO:0000256" key="2">
    <source>
        <dbReference type="ARBA" id="ARBA00022741"/>
    </source>
</evidence>
<evidence type="ECO:0000256" key="3">
    <source>
        <dbReference type="ARBA" id="ARBA00022840"/>
    </source>
</evidence>
<dbReference type="Proteomes" id="UP001597347">
    <property type="component" value="Unassembled WGS sequence"/>
</dbReference>
<keyword evidence="2 5" id="KW-0547">Nucleotide-binding</keyword>
<dbReference type="NCBIfam" id="NF010043">
    <property type="entry name" value="PRK13517.1-3"/>
    <property type="match status" value="1"/>
</dbReference>
<comment type="function">
    <text evidence="5">ATP-dependent carboxylate-amine ligase which exhibits weak glutamate--cysteine ligase activity.</text>
</comment>
<evidence type="ECO:0000256" key="5">
    <source>
        <dbReference type="HAMAP-Rule" id="MF_01609"/>
    </source>
</evidence>
<comment type="caution">
    <text evidence="6">The sequence shown here is derived from an EMBL/GenBank/DDBJ whole genome shotgun (WGS) entry which is preliminary data.</text>
</comment>
<dbReference type="Gene3D" id="3.30.590.20">
    <property type="match status" value="1"/>
</dbReference>
<evidence type="ECO:0000313" key="7">
    <source>
        <dbReference type="Proteomes" id="UP001597347"/>
    </source>
</evidence>
<reference evidence="7" key="1">
    <citation type="journal article" date="2019" name="Int. J. Syst. Evol. Microbiol.">
        <title>The Global Catalogue of Microorganisms (GCM) 10K type strain sequencing project: providing services to taxonomists for standard genome sequencing and annotation.</title>
        <authorList>
            <consortium name="The Broad Institute Genomics Platform"/>
            <consortium name="The Broad Institute Genome Sequencing Center for Infectious Disease"/>
            <person name="Wu L."/>
            <person name="Ma J."/>
        </authorList>
    </citation>
    <scope>NUCLEOTIDE SEQUENCE [LARGE SCALE GENOMIC DNA]</scope>
    <source>
        <strain evidence="7">CGMCC 1.12471</strain>
    </source>
</reference>
<gene>
    <name evidence="6" type="ORF">ACFSBI_09750</name>
</gene>
<dbReference type="PANTHER" id="PTHR36510:SF1">
    <property type="entry name" value="GLUTAMATE--CYSTEINE LIGASE 2-RELATED"/>
    <property type="match status" value="1"/>
</dbReference>
<dbReference type="InterPro" id="IPR050141">
    <property type="entry name" value="GCL_type2/YbdK_subfam"/>
</dbReference>
<evidence type="ECO:0000256" key="1">
    <source>
        <dbReference type="ARBA" id="ARBA00022598"/>
    </source>
</evidence>
<protein>
    <recommendedName>
        <fullName evidence="5">Putative glutamate--cysteine ligase 2</fullName>
        <ecNumber evidence="5">6.3.2.2</ecNumber>
    </recommendedName>
    <alternativeName>
        <fullName evidence="5">Gamma-glutamylcysteine synthetase 2</fullName>
        <shortName evidence="5">GCS 2</shortName>
        <shortName evidence="5">Gamma-GCS 2</shortName>
    </alternativeName>
</protein>
<dbReference type="EMBL" id="JBHUEA010000013">
    <property type="protein sequence ID" value="MFD1721834.1"/>
    <property type="molecule type" value="Genomic_DNA"/>
</dbReference>
<dbReference type="InterPro" id="IPR006336">
    <property type="entry name" value="GCS2"/>
</dbReference>
<dbReference type="NCBIfam" id="TIGR02050">
    <property type="entry name" value="gshA_cyan_rel"/>
    <property type="match status" value="1"/>
</dbReference>
<sequence>MSIEFASSERSTLGLEWELQVVDRATGALAPAAPHVLEHARPQDDDEIERLTSELFTNTVEVVSGVHRTVGGAVDDLARTIEAVREVTDPMGLEVICSGTHPTARWQDQEVTQKERYVTLLDRTAHVGRQLLIWGLHMHVGLDAAAKALPVVEAMLTYYPHLQALSASSPFVFGEATGYASNRALLFEQLPTAGLPPRLDTWQEYEAAVADLTRVGVIEHWDEVRWDVRPSAKWGTVETRICDGPPTLLEVGAFAALVQCLVDDFSARLSAGEPLPVLQKVYVRENKWRAARYGMEAVAIVDRDGTERPVRDELEALVTRLEPIAERLGCAEQLQDVRVVLDGGSSAERQARVSAAAGADLDAVVPALIREMRAGRPLP</sequence>
<dbReference type="PANTHER" id="PTHR36510">
    <property type="entry name" value="GLUTAMATE--CYSTEINE LIGASE 2-RELATED"/>
    <property type="match status" value="1"/>
</dbReference>
<evidence type="ECO:0000313" key="6">
    <source>
        <dbReference type="EMBL" id="MFD1721834.1"/>
    </source>
</evidence>
<organism evidence="6 7">
    <name type="scientific">Amnibacterium endophyticum</name>
    <dbReference type="NCBI Taxonomy" id="2109337"/>
    <lineage>
        <taxon>Bacteria</taxon>
        <taxon>Bacillati</taxon>
        <taxon>Actinomycetota</taxon>
        <taxon>Actinomycetes</taxon>
        <taxon>Micrococcales</taxon>
        <taxon>Microbacteriaceae</taxon>
        <taxon>Amnibacterium</taxon>
    </lineage>
</organism>
<proteinExistence type="inferred from homology"/>
<keyword evidence="1 5" id="KW-0436">Ligase</keyword>
<dbReference type="InterPro" id="IPR014746">
    <property type="entry name" value="Gln_synth/guanido_kin_cat_dom"/>
</dbReference>
<keyword evidence="7" id="KW-1185">Reference proteome</keyword>